<evidence type="ECO:0000256" key="3">
    <source>
        <dbReference type="ARBA" id="ARBA00022801"/>
    </source>
</evidence>
<dbReference type="InterPro" id="IPR000209">
    <property type="entry name" value="Peptidase_S8/S53_dom"/>
</dbReference>
<dbReference type="Gene3D" id="3.40.50.200">
    <property type="entry name" value="Peptidase S8/S53 domain"/>
    <property type="match status" value="1"/>
</dbReference>
<keyword evidence="6" id="KW-1133">Transmembrane helix</keyword>
<dbReference type="SUPFAM" id="SSF52743">
    <property type="entry name" value="Subtilisin-like"/>
    <property type="match status" value="1"/>
</dbReference>
<evidence type="ECO:0000256" key="4">
    <source>
        <dbReference type="ARBA" id="ARBA00022825"/>
    </source>
</evidence>
<dbReference type="InterPro" id="IPR015500">
    <property type="entry name" value="Peptidase_S8_subtilisin-rel"/>
</dbReference>
<dbReference type="PANTHER" id="PTHR43806:SF11">
    <property type="entry name" value="CEREVISIN-RELATED"/>
    <property type="match status" value="1"/>
</dbReference>
<organism evidence="8 9">
    <name type="scientific">Actinokineospora bangkokensis</name>
    <dbReference type="NCBI Taxonomy" id="1193682"/>
    <lineage>
        <taxon>Bacteria</taxon>
        <taxon>Bacillati</taxon>
        <taxon>Actinomycetota</taxon>
        <taxon>Actinomycetes</taxon>
        <taxon>Pseudonocardiales</taxon>
        <taxon>Pseudonocardiaceae</taxon>
        <taxon>Actinokineospora</taxon>
    </lineage>
</organism>
<dbReference type="GO" id="GO:0004252">
    <property type="term" value="F:serine-type endopeptidase activity"/>
    <property type="evidence" value="ECO:0007669"/>
    <property type="project" value="InterPro"/>
</dbReference>
<evidence type="ECO:0000256" key="6">
    <source>
        <dbReference type="SAM" id="Phobius"/>
    </source>
</evidence>
<accession>A0A1Q9LMU7</accession>
<keyword evidence="3" id="KW-0378">Hydrolase</keyword>
<keyword evidence="2" id="KW-0645">Protease</keyword>
<keyword evidence="4" id="KW-0720">Serine protease</keyword>
<dbReference type="PANTHER" id="PTHR43806">
    <property type="entry name" value="PEPTIDASE S8"/>
    <property type="match status" value="1"/>
</dbReference>
<dbReference type="RefSeq" id="WP_075975053.1">
    <property type="nucleotide sequence ID" value="NZ_MKQR01000011.1"/>
</dbReference>
<evidence type="ECO:0000259" key="7">
    <source>
        <dbReference type="Pfam" id="PF00082"/>
    </source>
</evidence>
<keyword evidence="6" id="KW-0812">Transmembrane</keyword>
<sequence length="396" mass="38708">MSGDDRAGLPRRLAATAAATTAAATFLLVGPVPGAAAQDDGRCAPAEQQVVDAEPWAQRRLAADRAWAVADGNVVVGVLDTGVSAAAPALAGAVLPGTDLAGGRADADCSGHGTFLAGLLAARPDGRSAFAGVAPGATLLPVRVVDEFNRVEPDRVAAGITAAVDGGARVIAVGVVTTVSTPALEAAVADAVARDVLVVASVSVQESGQRAFPASLPGVLAVAPVGPDGPPKNGAMGAAPALAAPAEKLVGLAPSGGGHRSASGPELAVGFVAGAAALVRDYRPQLSAAEVAQRLLATADSPSGPLPNPLVGYGVVDPTAAVTSVFGAEERDRAAAAVPVVVPRAPVADPLPAERALWFSGGLLLVALVLGSVVGVVALGRRRGGDSPTPAAGNSR</sequence>
<name>A0A1Q9LMU7_9PSEU</name>
<dbReference type="OrthoDB" id="5240330at2"/>
<evidence type="ECO:0000313" key="9">
    <source>
        <dbReference type="Proteomes" id="UP000186040"/>
    </source>
</evidence>
<dbReference type="EMBL" id="MKQR01000011">
    <property type="protein sequence ID" value="OLR93350.1"/>
    <property type="molecule type" value="Genomic_DNA"/>
</dbReference>
<comment type="caution">
    <text evidence="8">The sequence shown here is derived from an EMBL/GenBank/DDBJ whole genome shotgun (WGS) entry which is preliminary data.</text>
</comment>
<dbReference type="InterPro" id="IPR036852">
    <property type="entry name" value="Peptidase_S8/S53_dom_sf"/>
</dbReference>
<dbReference type="STRING" id="1193682.BJP25_17925"/>
<feature type="domain" description="Peptidase S8/S53" evidence="7">
    <location>
        <begin position="73"/>
        <end position="314"/>
    </location>
</feature>
<dbReference type="PRINTS" id="PR00723">
    <property type="entry name" value="SUBTILISIN"/>
</dbReference>
<gene>
    <name evidence="8" type="ORF">BJP25_17925</name>
</gene>
<evidence type="ECO:0000256" key="2">
    <source>
        <dbReference type="ARBA" id="ARBA00022670"/>
    </source>
</evidence>
<dbReference type="PROSITE" id="PS51892">
    <property type="entry name" value="SUBTILASE"/>
    <property type="match status" value="1"/>
</dbReference>
<evidence type="ECO:0000256" key="5">
    <source>
        <dbReference type="PROSITE-ProRule" id="PRU01240"/>
    </source>
</evidence>
<dbReference type="AlphaFoldDB" id="A0A1Q9LMU7"/>
<dbReference type="Proteomes" id="UP000186040">
    <property type="component" value="Unassembled WGS sequence"/>
</dbReference>
<comment type="caution">
    <text evidence="5">Lacks conserved residue(s) required for the propagation of feature annotation.</text>
</comment>
<keyword evidence="6" id="KW-0472">Membrane</keyword>
<feature type="transmembrane region" description="Helical" evidence="6">
    <location>
        <begin position="356"/>
        <end position="379"/>
    </location>
</feature>
<dbReference type="Pfam" id="PF00082">
    <property type="entry name" value="Peptidase_S8"/>
    <property type="match status" value="1"/>
</dbReference>
<keyword evidence="9" id="KW-1185">Reference proteome</keyword>
<comment type="similarity">
    <text evidence="1 5">Belongs to the peptidase S8 family.</text>
</comment>
<proteinExistence type="inferred from homology"/>
<evidence type="ECO:0000313" key="8">
    <source>
        <dbReference type="EMBL" id="OLR93350.1"/>
    </source>
</evidence>
<dbReference type="GO" id="GO:0006508">
    <property type="term" value="P:proteolysis"/>
    <property type="evidence" value="ECO:0007669"/>
    <property type="project" value="UniProtKB-KW"/>
</dbReference>
<evidence type="ECO:0000256" key="1">
    <source>
        <dbReference type="ARBA" id="ARBA00011073"/>
    </source>
</evidence>
<dbReference type="InterPro" id="IPR050131">
    <property type="entry name" value="Peptidase_S8_subtilisin-like"/>
</dbReference>
<protein>
    <recommendedName>
        <fullName evidence="7">Peptidase S8/S53 domain-containing protein</fullName>
    </recommendedName>
</protein>
<reference evidence="8 9" key="1">
    <citation type="submission" date="2016-10" db="EMBL/GenBank/DDBJ databases">
        <title>The Draft Genome Sequence of Actinokineospora bangkokensis 44EHWT reveals the biosynthetic pathway of antifungal compounds Thailandins with unusual extender unit butylmalonyl-CoA.</title>
        <authorList>
            <person name="Greule A."/>
            <person name="Intra B."/>
            <person name="Flemming S."/>
            <person name="Rommel M.G."/>
            <person name="Panbangred W."/>
            <person name="Bechthold A."/>
        </authorList>
    </citation>
    <scope>NUCLEOTIDE SEQUENCE [LARGE SCALE GENOMIC DNA]</scope>
    <source>
        <strain evidence="8 9">44EHW</strain>
    </source>
</reference>